<keyword evidence="4 9" id="KW-0227">DNA damage</keyword>
<dbReference type="PANTHER" id="PTHR11361">
    <property type="entry name" value="DNA MISMATCH REPAIR PROTEIN MUTS FAMILY MEMBER"/>
    <property type="match status" value="1"/>
</dbReference>
<dbReference type="PIRSF" id="PIRSF037677">
    <property type="entry name" value="DNA_mis_repair_Msh6"/>
    <property type="match status" value="1"/>
</dbReference>
<keyword evidence="6 9" id="KW-0238">DNA-binding</keyword>
<dbReference type="SUPFAM" id="SSF52540">
    <property type="entry name" value="P-loop containing nucleoside triphosphate hydrolases"/>
    <property type="match status" value="1"/>
</dbReference>
<comment type="similarity">
    <text evidence="1 9 10">Belongs to the DNA mismatch repair MutS family.</text>
</comment>
<comment type="caution">
    <text evidence="12">The sequence shown here is derived from an EMBL/GenBank/DDBJ whole genome shotgun (WGS) entry which is preliminary data.</text>
</comment>
<dbReference type="InterPro" id="IPR005748">
    <property type="entry name" value="DNA_mismatch_repair_MutS"/>
</dbReference>
<dbReference type="RefSeq" id="WP_131848569.1">
    <property type="nucleotide sequence ID" value="NZ_SLXV01000013.1"/>
</dbReference>
<keyword evidence="7 9" id="KW-0234">DNA repair</keyword>
<dbReference type="Pfam" id="PF05192">
    <property type="entry name" value="MutS_III"/>
    <property type="match status" value="1"/>
</dbReference>
<dbReference type="Gene3D" id="3.30.420.110">
    <property type="entry name" value="MutS, connector domain"/>
    <property type="match status" value="1"/>
</dbReference>
<feature type="binding site" evidence="9">
    <location>
        <begin position="618"/>
        <end position="625"/>
    </location>
    <ligand>
        <name>ATP</name>
        <dbReference type="ChEBI" id="CHEBI:30616"/>
    </ligand>
</feature>
<feature type="domain" description="DNA mismatch repair proteins mutS family" evidence="11">
    <location>
        <begin position="692"/>
        <end position="708"/>
    </location>
</feature>
<dbReference type="PANTHER" id="PTHR11361:SF34">
    <property type="entry name" value="DNA MISMATCH REPAIR PROTEIN MSH1, MITOCHONDRIAL"/>
    <property type="match status" value="1"/>
</dbReference>
<dbReference type="HAMAP" id="MF_00096">
    <property type="entry name" value="MutS"/>
    <property type="match status" value="1"/>
</dbReference>
<dbReference type="InterPro" id="IPR036187">
    <property type="entry name" value="DNA_mismatch_repair_MutS_sf"/>
</dbReference>
<comment type="function">
    <text evidence="8 9">This protein is involved in the repair of mismatches in DNA. It is possible that it carries out the mismatch recognition step. This protein has a weak ATPase activity.</text>
</comment>
<evidence type="ECO:0000256" key="5">
    <source>
        <dbReference type="ARBA" id="ARBA00022840"/>
    </source>
</evidence>
<keyword evidence="3 9" id="KW-0547">Nucleotide-binding</keyword>
<evidence type="ECO:0000256" key="3">
    <source>
        <dbReference type="ARBA" id="ARBA00022741"/>
    </source>
</evidence>
<dbReference type="GO" id="GO:0140664">
    <property type="term" value="F:ATP-dependent DNA damage sensor activity"/>
    <property type="evidence" value="ECO:0007669"/>
    <property type="project" value="InterPro"/>
</dbReference>
<dbReference type="NCBIfam" id="TIGR01070">
    <property type="entry name" value="mutS1"/>
    <property type="match status" value="1"/>
</dbReference>
<dbReference type="EMBL" id="SLXV01000013">
    <property type="protein sequence ID" value="TCP69126.1"/>
    <property type="molecule type" value="Genomic_DNA"/>
</dbReference>
<dbReference type="FunFam" id="3.40.50.300:FF:000870">
    <property type="entry name" value="MutS protein homolog 4"/>
    <property type="match status" value="1"/>
</dbReference>
<evidence type="ECO:0000256" key="1">
    <source>
        <dbReference type="ARBA" id="ARBA00006271"/>
    </source>
</evidence>
<evidence type="ECO:0000256" key="10">
    <source>
        <dbReference type="RuleBase" id="RU003756"/>
    </source>
</evidence>
<evidence type="ECO:0000256" key="7">
    <source>
        <dbReference type="ARBA" id="ARBA00023204"/>
    </source>
</evidence>
<dbReference type="SUPFAM" id="SSF55271">
    <property type="entry name" value="DNA repair protein MutS, domain I"/>
    <property type="match status" value="1"/>
</dbReference>
<dbReference type="InterPro" id="IPR007861">
    <property type="entry name" value="DNA_mismatch_repair_MutS_clamp"/>
</dbReference>
<dbReference type="InterPro" id="IPR007695">
    <property type="entry name" value="DNA_mismatch_repair_MutS-lik_N"/>
</dbReference>
<dbReference type="GO" id="GO:0003684">
    <property type="term" value="F:damaged DNA binding"/>
    <property type="evidence" value="ECO:0007669"/>
    <property type="project" value="UniProtKB-UniRule"/>
</dbReference>
<dbReference type="GO" id="GO:0005524">
    <property type="term" value="F:ATP binding"/>
    <property type="evidence" value="ECO:0007669"/>
    <property type="project" value="UniProtKB-UniRule"/>
</dbReference>
<accession>A0A4V2SY84</accession>
<protein>
    <recommendedName>
        <fullName evidence="2 9">DNA mismatch repair protein MutS</fullName>
    </recommendedName>
</protein>
<evidence type="ECO:0000256" key="6">
    <source>
        <dbReference type="ARBA" id="ARBA00023125"/>
    </source>
</evidence>
<dbReference type="SMART" id="SM00533">
    <property type="entry name" value="MUTSd"/>
    <property type="match status" value="1"/>
</dbReference>
<dbReference type="GO" id="GO:0030983">
    <property type="term" value="F:mismatched DNA binding"/>
    <property type="evidence" value="ECO:0007669"/>
    <property type="project" value="InterPro"/>
</dbReference>
<dbReference type="InterPro" id="IPR007696">
    <property type="entry name" value="DNA_mismatch_repair_MutS_core"/>
</dbReference>
<dbReference type="InterPro" id="IPR017261">
    <property type="entry name" value="DNA_mismatch_repair_MutS/MSH"/>
</dbReference>
<dbReference type="NCBIfam" id="NF003810">
    <property type="entry name" value="PRK05399.1"/>
    <property type="match status" value="1"/>
</dbReference>
<dbReference type="CDD" id="cd03284">
    <property type="entry name" value="ABC_MutS1"/>
    <property type="match status" value="1"/>
</dbReference>
<dbReference type="Pfam" id="PF00488">
    <property type="entry name" value="MutS_V"/>
    <property type="match status" value="1"/>
</dbReference>
<keyword evidence="5 9" id="KW-0067">ATP-binding</keyword>
<keyword evidence="13" id="KW-1185">Reference proteome</keyword>
<evidence type="ECO:0000256" key="9">
    <source>
        <dbReference type="HAMAP-Rule" id="MF_00096"/>
    </source>
</evidence>
<sequence length="919" mass="103628">MAKYTPMIEQYLKIKAQAPDAFLFFRLGDFYELFFEDAQLAAEELEITLTGRGGGTEERIPMCGVPYHSASTYIERLIEKGYKVAICEQVEDPSSAKGVVRREIIRFVTPGTVMEESMLTDQENNFLVTVVQSHSLYGLSAVDLSTGEIHLTELQDLSSLLDEILSYQPKELLVEHALLDREDIGTMLQKRYRVMVTPFSVEESQFEDLLKKVESQFPTFHQECSTIGLKKGLVTLYAYLQNTQKRSLGHLQRLHRYDAKQYMMLDEVARRNLELTVTMGEGKKRGSLLGLLDQSVTAMGSRLLKKWLDKPLLRIEEIQNRQDVVAAYMEHLLLLDDVRIQLKNVYDLERLAARISYGSATARDLVALHRSLAAIPDLKDLLRKLPSKRIHSLLVEVDECVDLQIYISKAIVAEPPLSVKEGGIIQTGYHEQLDQYRDVQKNGKQWIATLEQQERNRTGIKSLKIGYNRIFGYYIEISRSNLRNLPEGLYERKQTLANAERFITPELKQKEQLILDASEKSMDLEYELFCEVRNHLATHVGRLQKLAEQVAELDVLHAFAKVSAEGQYVRPEVHEGDEMVVVAGRHPVVEALARDDQEFIANDVELNHQSRQLYLITGPNMAGKSTYMRQVALITILGQIGCFVPAESARIPLTDRIFTRIGAADDLVGGRSTFMVEMAETCQALQEATSRSLILLDEVGRGTSTYDGLALAHAIVEYIHDHVGAKTLFSTHYHELTQLEQKLECLVNVHAKCIEKDGKVVFLHRIVPGGADRSYGIHVAELAGLPPTVIERAKVILERLEVGNSESAVACAVSDQAHGPHISEIQEEPMVYQTDDPDGQLSLFDFGGAAKKSQEQEVVHEAEREVVVNAEELPEPRLSSGRSVAEEEVLAAVLQFDLMNQTPFETMQFVLELKKKLLK</sequence>
<dbReference type="InterPro" id="IPR027417">
    <property type="entry name" value="P-loop_NTPase"/>
</dbReference>
<dbReference type="InterPro" id="IPR007860">
    <property type="entry name" value="DNA_mmatch_repair_MutS_con_dom"/>
</dbReference>
<evidence type="ECO:0000313" key="12">
    <source>
        <dbReference type="EMBL" id="TCP69126.1"/>
    </source>
</evidence>
<dbReference type="InterPro" id="IPR016151">
    <property type="entry name" value="DNA_mismatch_repair_MutS_N"/>
</dbReference>
<dbReference type="SUPFAM" id="SSF48334">
    <property type="entry name" value="DNA repair protein MutS, domain III"/>
    <property type="match status" value="1"/>
</dbReference>
<reference evidence="12 13" key="1">
    <citation type="submission" date="2019-03" db="EMBL/GenBank/DDBJ databases">
        <title>Genomic Encyclopedia of Type Strains, Phase IV (KMG-IV): sequencing the most valuable type-strain genomes for metagenomic binning, comparative biology and taxonomic classification.</title>
        <authorList>
            <person name="Goeker M."/>
        </authorList>
    </citation>
    <scope>NUCLEOTIDE SEQUENCE [LARGE SCALE GENOMIC DNA]</scope>
    <source>
        <strain evidence="12 13">DSM 46831</strain>
    </source>
</reference>
<evidence type="ECO:0000256" key="8">
    <source>
        <dbReference type="ARBA" id="ARBA00024647"/>
    </source>
</evidence>
<dbReference type="Proteomes" id="UP000294746">
    <property type="component" value="Unassembled WGS sequence"/>
</dbReference>
<evidence type="ECO:0000256" key="4">
    <source>
        <dbReference type="ARBA" id="ARBA00022763"/>
    </source>
</evidence>
<dbReference type="InterPro" id="IPR045076">
    <property type="entry name" value="MutS"/>
</dbReference>
<dbReference type="SMART" id="SM00534">
    <property type="entry name" value="MUTSac"/>
    <property type="match status" value="1"/>
</dbReference>
<dbReference type="AlphaFoldDB" id="A0A4V2SY84"/>
<dbReference type="SUPFAM" id="SSF53150">
    <property type="entry name" value="DNA repair protein MutS, domain II"/>
    <property type="match status" value="1"/>
</dbReference>
<dbReference type="InterPro" id="IPR000432">
    <property type="entry name" value="DNA_mismatch_repair_MutS_C"/>
</dbReference>
<dbReference type="Pfam" id="PF05190">
    <property type="entry name" value="MutS_IV"/>
    <property type="match status" value="1"/>
</dbReference>
<dbReference type="Pfam" id="PF01624">
    <property type="entry name" value="MutS_I"/>
    <property type="match status" value="1"/>
</dbReference>
<dbReference type="Pfam" id="PF05188">
    <property type="entry name" value="MutS_II"/>
    <property type="match status" value="1"/>
</dbReference>
<evidence type="ECO:0000259" key="11">
    <source>
        <dbReference type="PROSITE" id="PS00486"/>
    </source>
</evidence>
<evidence type="ECO:0000313" key="13">
    <source>
        <dbReference type="Proteomes" id="UP000294746"/>
    </source>
</evidence>
<gene>
    <name evidence="9" type="primary">mutS</name>
    <name evidence="12" type="ORF">EDD57_11348</name>
</gene>
<dbReference type="GO" id="GO:0006298">
    <property type="term" value="P:mismatch repair"/>
    <property type="evidence" value="ECO:0007669"/>
    <property type="project" value="UniProtKB-UniRule"/>
</dbReference>
<dbReference type="FunFam" id="1.10.1420.10:FF:000007">
    <property type="entry name" value="DNA mismatch repair protein MutS"/>
    <property type="match status" value="1"/>
</dbReference>
<organism evidence="12 13">
    <name type="scientific">Baia soyae</name>
    <dbReference type="NCBI Taxonomy" id="1544746"/>
    <lineage>
        <taxon>Bacteria</taxon>
        <taxon>Bacillati</taxon>
        <taxon>Bacillota</taxon>
        <taxon>Bacilli</taxon>
        <taxon>Bacillales</taxon>
        <taxon>Thermoactinomycetaceae</taxon>
        <taxon>Baia</taxon>
    </lineage>
</organism>
<dbReference type="GO" id="GO:0005829">
    <property type="term" value="C:cytosol"/>
    <property type="evidence" value="ECO:0007669"/>
    <property type="project" value="TreeGrafter"/>
</dbReference>
<dbReference type="InterPro" id="IPR036678">
    <property type="entry name" value="MutS_con_dom_sf"/>
</dbReference>
<dbReference type="Gene3D" id="3.40.50.300">
    <property type="entry name" value="P-loop containing nucleotide triphosphate hydrolases"/>
    <property type="match status" value="1"/>
</dbReference>
<dbReference type="PROSITE" id="PS00486">
    <property type="entry name" value="DNA_MISMATCH_REPAIR_2"/>
    <property type="match status" value="1"/>
</dbReference>
<name>A0A4V2SY84_9BACL</name>
<dbReference type="Gene3D" id="3.40.1170.10">
    <property type="entry name" value="DNA repair protein MutS, domain I"/>
    <property type="match status" value="1"/>
</dbReference>
<dbReference type="OrthoDB" id="9802448at2"/>
<dbReference type="Gene3D" id="1.10.1420.10">
    <property type="match status" value="2"/>
</dbReference>
<proteinExistence type="inferred from homology"/>
<evidence type="ECO:0000256" key="2">
    <source>
        <dbReference type="ARBA" id="ARBA00021982"/>
    </source>
</evidence>
<dbReference type="FunFam" id="3.40.1170.10:FF:000001">
    <property type="entry name" value="DNA mismatch repair protein MutS"/>
    <property type="match status" value="1"/>
</dbReference>